<reference evidence="1 2" key="1">
    <citation type="submission" date="2017-05" db="EMBL/GenBank/DDBJ databases">
        <title>Genome Sequence of Loktanella vestfoldensis Strain SMR4r Isolated from a Culture of the Diatom Skeletonema marinoi.</title>
        <authorList>
            <person name="Topel M."/>
            <person name="Pinder M.I.M."/>
            <person name="Johansson O.N."/>
            <person name="Kourtchenko O."/>
            <person name="Godhe A."/>
            <person name="Clarke A.K."/>
        </authorList>
    </citation>
    <scope>NUCLEOTIDE SEQUENCE [LARGE SCALE GENOMIC DNA]</scope>
    <source>
        <strain evidence="1 2">SMR4r</strain>
    </source>
</reference>
<dbReference type="RefSeq" id="WP_087210990.1">
    <property type="nucleotide sequence ID" value="NZ_CP021431.1"/>
</dbReference>
<name>A0A1Y0EG81_9RHOB</name>
<gene>
    <name evidence="1" type="ORF">LOKVESSMR4R_03384</name>
</gene>
<proteinExistence type="predicted"/>
<keyword evidence="2" id="KW-1185">Reference proteome</keyword>
<dbReference type="EMBL" id="CP021431">
    <property type="protein sequence ID" value="ARU02656.1"/>
    <property type="molecule type" value="Genomic_DNA"/>
</dbReference>
<dbReference type="Proteomes" id="UP000195273">
    <property type="component" value="Chromosome"/>
</dbReference>
<evidence type="ECO:0000313" key="1">
    <source>
        <dbReference type="EMBL" id="ARU02656.1"/>
    </source>
</evidence>
<evidence type="ECO:0000313" key="2">
    <source>
        <dbReference type="Proteomes" id="UP000195273"/>
    </source>
</evidence>
<protein>
    <submittedName>
        <fullName evidence="1">Uncharacterized protein</fullName>
    </submittedName>
</protein>
<organism evidence="1 2">
    <name type="scientific">Yoonia vestfoldensis</name>
    <dbReference type="NCBI Taxonomy" id="245188"/>
    <lineage>
        <taxon>Bacteria</taxon>
        <taxon>Pseudomonadati</taxon>
        <taxon>Pseudomonadota</taxon>
        <taxon>Alphaproteobacteria</taxon>
        <taxon>Rhodobacterales</taxon>
        <taxon>Paracoccaceae</taxon>
        <taxon>Yoonia</taxon>
    </lineage>
</organism>
<dbReference type="KEGG" id="lvs:LOKVESSMR4R_03384"/>
<sequence length="88" mass="9921">MQFRSRIEWAQAAAQETHELQKRVIGLRTSGKVAPADLAPMIQLSVELHQWSRAILTDVQAAELVAENVALKAQVKRLHKRIREAPSE</sequence>
<accession>A0A1Y0EG81</accession>
<dbReference type="AlphaFoldDB" id="A0A1Y0EG81"/>